<dbReference type="PANTHER" id="PTHR39184:SF1">
    <property type="entry name" value="PBSX PHAGE TERMINASE LARGE SUBUNIT"/>
    <property type="match status" value="1"/>
</dbReference>
<dbReference type="PANTHER" id="PTHR39184">
    <property type="match status" value="1"/>
</dbReference>
<protein>
    <submittedName>
        <fullName evidence="2">PBSX family phage terminase large subunit</fullName>
    </submittedName>
</protein>
<gene>
    <name evidence="2" type="ORF">ACFO3Q_03015</name>
</gene>
<dbReference type="Pfam" id="PF04466">
    <property type="entry name" value="Terminase_3"/>
    <property type="match status" value="1"/>
</dbReference>
<evidence type="ECO:0000259" key="1">
    <source>
        <dbReference type="Pfam" id="PF04466"/>
    </source>
</evidence>
<name>A0ABV9NHW5_9GAMM</name>
<dbReference type="NCBIfam" id="TIGR01547">
    <property type="entry name" value="phage_term_2"/>
    <property type="match status" value="1"/>
</dbReference>
<dbReference type="Proteomes" id="UP001595892">
    <property type="component" value="Unassembled WGS sequence"/>
</dbReference>
<accession>A0ABV9NHW5</accession>
<keyword evidence="3" id="KW-1185">Reference proteome</keyword>
<evidence type="ECO:0000313" key="2">
    <source>
        <dbReference type="EMBL" id="MFC4727139.1"/>
    </source>
</evidence>
<sequence length="444" mass="50133">MSLAPQVPIRIPVTLLPILRPRRFKILHGGRGGGKSHSVAQVLLAMACQRKLRILCAREIQKSIDKSSKQVLEDYIARLGLSPYFDIQKTVIVCRLTGSEFSFTGLREHTADSIKSYEGVDIVWVEEAASVSERSWVALINTIRKPGSEIWATFNPDDEQDYVYARFVKSTDPDALVIQINWRDNPWFPAELDTERRKLKAINLDLYNHVYEGHCRSVAGLLFKRHWFQFYDVLPARLNPYMATDWAGGPDPDDPNADPDFTEHGVWGLSETGDLYATDWWSGQEDPAEWIDAYIELGARHRPLAAFEEKGVILRSLNSSINKRMRETKTYLRRVALPSAGSKYERALGFAARAAAGTVWLPSGKPWALRLLNQLCAFNGQDGRKDDAVDVCSLIGRGLDEMRNAPPPPVDSRRPLVEIGTAEWLEAEARASQLATARNQRRYL</sequence>
<dbReference type="InterPro" id="IPR035412">
    <property type="entry name" value="Terminase_L_N"/>
</dbReference>
<proteinExistence type="predicted"/>
<organism evidence="2 3">
    <name type="scientific">Coralloluteibacterium thermophilum</name>
    <dbReference type="NCBI Taxonomy" id="2707049"/>
    <lineage>
        <taxon>Bacteria</taxon>
        <taxon>Pseudomonadati</taxon>
        <taxon>Pseudomonadota</taxon>
        <taxon>Gammaproteobacteria</taxon>
        <taxon>Lysobacterales</taxon>
        <taxon>Lysobacteraceae</taxon>
        <taxon>Coralloluteibacterium</taxon>
    </lineage>
</organism>
<comment type="caution">
    <text evidence="2">The sequence shown here is derived from an EMBL/GenBank/DDBJ whole genome shotgun (WGS) entry which is preliminary data.</text>
</comment>
<evidence type="ECO:0000313" key="3">
    <source>
        <dbReference type="Proteomes" id="UP001595892"/>
    </source>
</evidence>
<dbReference type="InterPro" id="IPR006437">
    <property type="entry name" value="Phage_terminase_lsu"/>
</dbReference>
<dbReference type="InterPro" id="IPR027417">
    <property type="entry name" value="P-loop_NTPase"/>
</dbReference>
<dbReference type="InterPro" id="IPR052380">
    <property type="entry name" value="Viral_DNA_packaging_terminase"/>
</dbReference>
<dbReference type="Gene3D" id="3.40.50.300">
    <property type="entry name" value="P-loop containing nucleotide triphosphate hydrolases"/>
    <property type="match status" value="1"/>
</dbReference>
<dbReference type="EMBL" id="JBHSGG010000003">
    <property type="protein sequence ID" value="MFC4727139.1"/>
    <property type="molecule type" value="Genomic_DNA"/>
</dbReference>
<reference evidence="3" key="1">
    <citation type="journal article" date="2019" name="Int. J. Syst. Evol. Microbiol.">
        <title>The Global Catalogue of Microorganisms (GCM) 10K type strain sequencing project: providing services to taxonomists for standard genome sequencing and annotation.</title>
        <authorList>
            <consortium name="The Broad Institute Genomics Platform"/>
            <consortium name="The Broad Institute Genome Sequencing Center for Infectious Disease"/>
            <person name="Wu L."/>
            <person name="Ma J."/>
        </authorList>
    </citation>
    <scope>NUCLEOTIDE SEQUENCE [LARGE SCALE GENOMIC DNA]</scope>
    <source>
        <strain evidence="3">CGMCC 1.13574</strain>
    </source>
</reference>
<dbReference type="RefSeq" id="WP_377003144.1">
    <property type="nucleotide sequence ID" value="NZ_JBHSGG010000003.1"/>
</dbReference>
<feature type="domain" description="Phage terminase large subunit N-terminal" evidence="1">
    <location>
        <begin position="23"/>
        <end position="214"/>
    </location>
</feature>